<dbReference type="AlphaFoldDB" id="A0A2A7URN1"/>
<dbReference type="Proteomes" id="UP000220246">
    <property type="component" value="Unassembled WGS sequence"/>
</dbReference>
<evidence type="ECO:0000256" key="1">
    <source>
        <dbReference type="SAM" id="SignalP"/>
    </source>
</evidence>
<comment type="caution">
    <text evidence="3">The sequence shown here is derived from an EMBL/GenBank/DDBJ whole genome shotgun (WGS) entry which is preliminary data.</text>
</comment>
<keyword evidence="4" id="KW-1185">Reference proteome</keyword>
<protein>
    <submittedName>
        <fullName evidence="3">Flagella basal body P-ring formation protein FlgA</fullName>
    </submittedName>
</protein>
<dbReference type="CDD" id="cd11614">
    <property type="entry name" value="SAF_CpaB_FlgA_like"/>
    <property type="match status" value="1"/>
</dbReference>
<keyword evidence="3" id="KW-0282">Flagellum</keyword>
<evidence type="ECO:0000259" key="2">
    <source>
        <dbReference type="Pfam" id="PF13144"/>
    </source>
</evidence>
<dbReference type="Gene3D" id="2.30.30.760">
    <property type="match status" value="1"/>
</dbReference>
<dbReference type="GO" id="GO:0044780">
    <property type="term" value="P:bacterial-type flagellum assembly"/>
    <property type="evidence" value="ECO:0007669"/>
    <property type="project" value="InterPro"/>
</dbReference>
<feature type="domain" description="Flagella basal body P-ring formation protein FlgA SAF" evidence="2">
    <location>
        <begin position="118"/>
        <end position="234"/>
    </location>
</feature>
<name>A0A2A7URN1_COMTR</name>
<gene>
    <name evidence="3" type="primary">flgA</name>
    <name evidence="3" type="ORF">CRM82_04205</name>
</gene>
<dbReference type="PANTHER" id="PTHR36307:SF1">
    <property type="entry name" value="FLAGELLA BASAL BODY P-RING FORMATION PROTEIN FLGA"/>
    <property type="match status" value="1"/>
</dbReference>
<organism evidence="3 4">
    <name type="scientific">Comamonas terrigena</name>
    <dbReference type="NCBI Taxonomy" id="32013"/>
    <lineage>
        <taxon>Bacteria</taxon>
        <taxon>Pseudomonadati</taxon>
        <taxon>Pseudomonadota</taxon>
        <taxon>Betaproteobacteria</taxon>
        <taxon>Burkholderiales</taxon>
        <taxon>Comamonadaceae</taxon>
        <taxon>Comamonas</taxon>
    </lineage>
</organism>
<dbReference type="GeneID" id="80799790"/>
<evidence type="ECO:0000313" key="4">
    <source>
        <dbReference type="Proteomes" id="UP000220246"/>
    </source>
</evidence>
<sequence length="256" mass="26562">MNSFLTRWTPILLCALGLSAQAAAQQAPAPPPVLPAELQAAAQAQLQAAWAQLLPAAQRAQARLQVQFTAPRGAAHTPCPEGWMVPAVELHSLTRASIPVRCGSQRGSVVAQLQASAPVWTLRSDVPAGQALLAEDLELRPQTLAHRNELLDTPAPVGQQLKTAGRAGQALQARQLLSPVAMRKGDKIEIRAQGDGVQVSVMGLATGSGKLGDTVTVRNARTGRPVKGQLIAPGVLLAAPQAPGGGVKVKAMESGD</sequence>
<dbReference type="STRING" id="1219032.GCA_001515545_04104"/>
<dbReference type="NCBIfam" id="TIGR03170">
    <property type="entry name" value="flgA_cterm"/>
    <property type="match status" value="1"/>
</dbReference>
<dbReference type="EMBL" id="PDEA01000001">
    <property type="protein sequence ID" value="PEH87928.1"/>
    <property type="molecule type" value="Genomic_DNA"/>
</dbReference>
<accession>A0A2A7URN1</accession>
<feature type="signal peptide" evidence="1">
    <location>
        <begin position="1"/>
        <end position="24"/>
    </location>
</feature>
<dbReference type="Pfam" id="PF13144">
    <property type="entry name" value="ChapFlgA"/>
    <property type="match status" value="1"/>
</dbReference>
<evidence type="ECO:0000313" key="3">
    <source>
        <dbReference type="EMBL" id="PEH87928.1"/>
    </source>
</evidence>
<dbReference type="PANTHER" id="PTHR36307">
    <property type="entry name" value="FLAGELLA BASAL BODY P-RING FORMATION PROTEIN FLGA"/>
    <property type="match status" value="1"/>
</dbReference>
<keyword evidence="1" id="KW-0732">Signal</keyword>
<dbReference type="InterPro" id="IPR039246">
    <property type="entry name" value="Flagellar_FlgA"/>
</dbReference>
<feature type="chain" id="PRO_5012857343" evidence="1">
    <location>
        <begin position="25"/>
        <end position="256"/>
    </location>
</feature>
<proteinExistence type="predicted"/>
<reference evidence="4" key="1">
    <citation type="submission" date="2017-09" db="EMBL/GenBank/DDBJ databases">
        <title>FDA dAtabase for Regulatory Grade micrObial Sequences (FDA-ARGOS): Supporting development and validation of Infectious Disease Dx tests.</title>
        <authorList>
            <person name="Minogue T."/>
            <person name="Wolcott M."/>
            <person name="Wasieloski L."/>
            <person name="Aguilar W."/>
            <person name="Moore D."/>
            <person name="Tallon L."/>
            <person name="Sadzewicz L."/>
            <person name="Ott S."/>
            <person name="Zhao X."/>
            <person name="Nagaraj S."/>
            <person name="Vavikolanu K."/>
            <person name="Aluvathingal J."/>
            <person name="Nadendla S."/>
            <person name="Sichtig H."/>
        </authorList>
    </citation>
    <scope>NUCLEOTIDE SEQUENCE [LARGE SCALE GENOMIC DNA]</scope>
    <source>
        <strain evidence="4">FDAARGOS_394</strain>
    </source>
</reference>
<dbReference type="InterPro" id="IPR017585">
    <property type="entry name" value="SAF_FlgA"/>
</dbReference>
<keyword evidence="3" id="KW-0966">Cell projection</keyword>
<keyword evidence="3" id="KW-0969">Cilium</keyword>
<dbReference type="RefSeq" id="WP_066541918.1">
    <property type="nucleotide sequence ID" value="NZ_DALZQJ010000047.1"/>
</dbReference>